<keyword evidence="4" id="KW-1185">Reference proteome</keyword>
<feature type="compositionally biased region" description="Low complexity" evidence="1">
    <location>
        <begin position="333"/>
        <end position="342"/>
    </location>
</feature>
<feature type="compositionally biased region" description="Low complexity" evidence="1">
    <location>
        <begin position="409"/>
        <end position="436"/>
    </location>
</feature>
<dbReference type="OrthoDB" id="185618at2759"/>
<feature type="compositionally biased region" description="Polar residues" evidence="1">
    <location>
        <begin position="437"/>
        <end position="447"/>
    </location>
</feature>
<protein>
    <submittedName>
        <fullName evidence="3">Nuclear export</fullName>
    </submittedName>
</protein>
<feature type="domain" description="RanBD1" evidence="2">
    <location>
        <begin position="606"/>
        <end position="685"/>
    </location>
</feature>
<proteinExistence type="predicted"/>
<feature type="region of interest" description="Disordered" evidence="1">
    <location>
        <begin position="365"/>
        <end position="396"/>
    </location>
</feature>
<feature type="region of interest" description="Disordered" evidence="1">
    <location>
        <begin position="408"/>
        <end position="451"/>
    </location>
</feature>
<dbReference type="SMART" id="SM00160">
    <property type="entry name" value="RanBD"/>
    <property type="match status" value="1"/>
</dbReference>
<accession>A0A286UKD6</accession>
<feature type="region of interest" description="Disordered" evidence="1">
    <location>
        <begin position="1"/>
        <end position="349"/>
    </location>
</feature>
<feature type="compositionally biased region" description="Low complexity" evidence="1">
    <location>
        <begin position="9"/>
        <end position="23"/>
    </location>
</feature>
<feature type="compositionally biased region" description="Basic and acidic residues" evidence="1">
    <location>
        <begin position="35"/>
        <end position="48"/>
    </location>
</feature>
<feature type="region of interest" description="Disordered" evidence="1">
    <location>
        <begin position="463"/>
        <end position="591"/>
    </location>
</feature>
<organism evidence="3 4">
    <name type="scientific">Pyrrhoderma noxium</name>
    <dbReference type="NCBI Taxonomy" id="2282107"/>
    <lineage>
        <taxon>Eukaryota</taxon>
        <taxon>Fungi</taxon>
        <taxon>Dikarya</taxon>
        <taxon>Basidiomycota</taxon>
        <taxon>Agaricomycotina</taxon>
        <taxon>Agaricomycetes</taxon>
        <taxon>Hymenochaetales</taxon>
        <taxon>Hymenochaetaceae</taxon>
        <taxon>Pyrrhoderma</taxon>
    </lineage>
</organism>
<dbReference type="InterPro" id="IPR053074">
    <property type="entry name" value="NPC_Nucleoporin"/>
</dbReference>
<feature type="compositionally biased region" description="Low complexity" evidence="1">
    <location>
        <begin position="140"/>
        <end position="153"/>
    </location>
</feature>
<dbReference type="InParanoid" id="A0A286UKD6"/>
<name>A0A286UKD6_9AGAM</name>
<evidence type="ECO:0000256" key="1">
    <source>
        <dbReference type="SAM" id="MobiDB-lite"/>
    </source>
</evidence>
<comment type="caution">
    <text evidence="3">The sequence shown here is derived from an EMBL/GenBank/DDBJ whole genome shotgun (WGS) entry which is preliminary data.</text>
</comment>
<dbReference type="Proteomes" id="UP000217199">
    <property type="component" value="Unassembled WGS sequence"/>
</dbReference>
<feature type="compositionally biased region" description="Polar residues" evidence="1">
    <location>
        <begin position="373"/>
        <end position="396"/>
    </location>
</feature>
<feature type="compositionally biased region" description="Basic and acidic residues" evidence="1">
    <location>
        <begin position="55"/>
        <end position="68"/>
    </location>
</feature>
<feature type="compositionally biased region" description="Polar residues" evidence="1">
    <location>
        <begin position="211"/>
        <end position="234"/>
    </location>
</feature>
<dbReference type="Pfam" id="PF00638">
    <property type="entry name" value="Ran_BP1"/>
    <property type="match status" value="1"/>
</dbReference>
<evidence type="ECO:0000259" key="2">
    <source>
        <dbReference type="PROSITE" id="PS50196"/>
    </source>
</evidence>
<evidence type="ECO:0000313" key="4">
    <source>
        <dbReference type="Proteomes" id="UP000217199"/>
    </source>
</evidence>
<dbReference type="STRING" id="2282107.A0A286UKD6"/>
<feature type="compositionally biased region" description="Basic and acidic residues" evidence="1">
    <location>
        <begin position="121"/>
        <end position="139"/>
    </location>
</feature>
<dbReference type="PROSITE" id="PS50196">
    <property type="entry name" value="RANBD1"/>
    <property type="match status" value="1"/>
</dbReference>
<feature type="compositionally biased region" description="Basic and acidic residues" evidence="1">
    <location>
        <begin position="305"/>
        <end position="332"/>
    </location>
</feature>
<dbReference type="AlphaFoldDB" id="A0A286UKD6"/>
<dbReference type="EMBL" id="NBII01000004">
    <property type="protein sequence ID" value="PAV20067.1"/>
    <property type="molecule type" value="Genomic_DNA"/>
</dbReference>
<feature type="compositionally biased region" description="Gly residues" evidence="1">
    <location>
        <begin position="491"/>
        <end position="502"/>
    </location>
</feature>
<evidence type="ECO:0000313" key="3">
    <source>
        <dbReference type="EMBL" id="PAV20067.1"/>
    </source>
</evidence>
<reference evidence="3 4" key="1">
    <citation type="journal article" date="2017" name="Mol. Ecol.">
        <title>Comparative and population genomic landscape of Phellinus noxius: A hypervariable fungus causing root rot in trees.</title>
        <authorList>
            <person name="Chung C.L."/>
            <person name="Lee T.J."/>
            <person name="Akiba M."/>
            <person name="Lee H.H."/>
            <person name="Kuo T.H."/>
            <person name="Liu D."/>
            <person name="Ke H.M."/>
            <person name="Yokoi T."/>
            <person name="Roa M.B."/>
            <person name="Lu M.J."/>
            <person name="Chang Y.Y."/>
            <person name="Ann P.J."/>
            <person name="Tsai J.N."/>
            <person name="Chen C.Y."/>
            <person name="Tzean S.S."/>
            <person name="Ota Y."/>
            <person name="Hattori T."/>
            <person name="Sahashi N."/>
            <person name="Liou R.F."/>
            <person name="Kikuchi T."/>
            <person name="Tsai I.J."/>
        </authorList>
    </citation>
    <scope>NUCLEOTIDE SEQUENCE [LARGE SCALE GENOMIC DNA]</scope>
    <source>
        <strain evidence="3 4">FFPRI411160</strain>
    </source>
</reference>
<dbReference type="PANTHER" id="PTHR38697:SF1">
    <property type="entry name" value="NUCLEAR PORE COMPLEX PROTEIN SIMILAR TO S. CEREVISIAE NUP2 (EUROFUNG)"/>
    <property type="match status" value="1"/>
</dbReference>
<dbReference type="InterPro" id="IPR011993">
    <property type="entry name" value="PH-like_dom_sf"/>
</dbReference>
<dbReference type="SUPFAM" id="SSF50729">
    <property type="entry name" value="PH domain-like"/>
    <property type="match status" value="1"/>
</dbReference>
<dbReference type="Gene3D" id="2.30.29.30">
    <property type="entry name" value="Pleckstrin-homology domain (PH domain)/Phosphotyrosine-binding domain (PTB)"/>
    <property type="match status" value="1"/>
</dbReference>
<sequence length="738" mass="77681">MSERAQDDVANPPNVQGQNVQNTPPTPPSPDDVDVDLRASRKREREVSLEPATPKADDSASEDTKETRPSAPKKKNRVQLGTTEEEDETPPESPDKNSVELATSPPYETKVRQISRKVRGMKWDDRERTTSASTIKEDSNNNSNSNNVDSNANTESTIEVDQDVELNSSEAQDVELEAPAEIVSSQQHDSNSTEKSANSESKNIDQEESSKGSPADTSMELQNEASNDEPQSSVVIVAPPETAHSSGSDTDDQEKSSDQKSSSLTTTEAATVKSVASVEQPASSKSAEDATKRSLPLPGAAPELGRCEPPRKEETNSSPEEQAKEEKKKGEEAAASTSAGSEPVAPQPKIGGFLAYAATSSPFATAKGPSIFGQKSTPSPSPLAGTSNGSATSLSSTFEMKSTSPFAISSANKTKPSSSSSFFSSSSVFSGQSTTSNHNSNPATSPTGIKRSGFEAFASASSPFANAASRSKSPPSSFGLARSKSPTRRGPAGGAGGSGASGSGNAFKSYAGAGTQGFSVVAPSPPVKKLRQDAGDDAGEEGSKTGGSGASGAGTTGSVLGEKSNSASEEGSDEDSEKFGSGSVTTFSERLRAGQNVDDSFDIGEEEKMTILEQEVQTGEENEDTIFQVRGKLYALSDQNQWKERGTGLLKLNVRKSDAGGARLVMRKEAVYTLLLNVQLFKGMRCSIAQDPRYVRFSVIEFGSTVHYNLRLSNSKVAGDLIEEINANIPSEERENAV</sequence>
<dbReference type="InterPro" id="IPR000156">
    <property type="entry name" value="Ran_bind_dom"/>
</dbReference>
<feature type="compositionally biased region" description="Polar residues" evidence="1">
    <location>
        <begin position="183"/>
        <end position="201"/>
    </location>
</feature>
<feature type="compositionally biased region" description="Gly residues" evidence="1">
    <location>
        <begin position="544"/>
        <end position="555"/>
    </location>
</feature>
<dbReference type="PANTHER" id="PTHR38697">
    <property type="entry name" value="NUCLEAR PORE COMPLEX PROTEIN SIMILAR TO S. CEREVISIAE NUP2 (EUROFUNG)"/>
    <property type="match status" value="1"/>
</dbReference>
<gene>
    <name evidence="3" type="ORF">PNOK_0500100</name>
</gene>